<dbReference type="EMBL" id="BK016109">
    <property type="protein sequence ID" value="DAF95723.1"/>
    <property type="molecule type" value="Genomic_DNA"/>
</dbReference>
<keyword evidence="1" id="KW-0812">Transmembrane</keyword>
<protein>
    <submittedName>
        <fullName evidence="2">Uncharacterized protein</fullName>
    </submittedName>
</protein>
<organism evidence="2">
    <name type="scientific">Myoviridae sp. ctCo31</name>
    <dbReference type="NCBI Taxonomy" id="2825053"/>
    <lineage>
        <taxon>Viruses</taxon>
        <taxon>Duplodnaviria</taxon>
        <taxon>Heunggongvirae</taxon>
        <taxon>Uroviricota</taxon>
        <taxon>Caudoviricetes</taxon>
    </lineage>
</organism>
<reference evidence="2" key="1">
    <citation type="journal article" date="2021" name="Proc. Natl. Acad. Sci. U.S.A.">
        <title>A Catalog of Tens of Thousands of Viruses from Human Metagenomes Reveals Hidden Associations with Chronic Diseases.</title>
        <authorList>
            <person name="Tisza M.J."/>
            <person name="Buck C.B."/>
        </authorList>
    </citation>
    <scope>NUCLEOTIDE SEQUENCE</scope>
    <source>
        <strain evidence="2">CtCo31</strain>
    </source>
</reference>
<keyword evidence="1" id="KW-0472">Membrane</keyword>
<sequence length="38" mass="4219">MVLNSPFLVNSAFFCPFISKINLSAFSILLSNVKLVPF</sequence>
<accession>A0A8S5UMS1</accession>
<name>A0A8S5UMS1_9CAUD</name>
<feature type="transmembrane region" description="Helical" evidence="1">
    <location>
        <begin position="7"/>
        <end position="30"/>
    </location>
</feature>
<evidence type="ECO:0000256" key="1">
    <source>
        <dbReference type="SAM" id="Phobius"/>
    </source>
</evidence>
<evidence type="ECO:0000313" key="2">
    <source>
        <dbReference type="EMBL" id="DAF95723.1"/>
    </source>
</evidence>
<keyword evidence="1" id="KW-1133">Transmembrane helix</keyword>
<proteinExistence type="predicted"/>